<dbReference type="Proteomes" id="UP000677875">
    <property type="component" value="Unassembled WGS sequence"/>
</dbReference>
<reference evidence="2" key="1">
    <citation type="submission" date="2021-04" db="EMBL/GenBank/DDBJ databases">
        <title>Genome seq and assembly of Streptomyces sp. RG38.</title>
        <authorList>
            <person name="Chhetri G."/>
        </authorList>
    </citation>
    <scope>NUCLEOTIDE SEQUENCE</scope>
    <source>
        <strain evidence="2">RG38</strain>
    </source>
</reference>
<feature type="transmembrane region" description="Helical" evidence="1">
    <location>
        <begin position="87"/>
        <end position="109"/>
    </location>
</feature>
<accession>A0A940XHR3</accession>
<dbReference type="EMBL" id="JAGPNL010000003">
    <property type="protein sequence ID" value="MBQ0827402.1"/>
    <property type="molecule type" value="Genomic_DNA"/>
</dbReference>
<dbReference type="AlphaFoldDB" id="A0A940XHR3"/>
<evidence type="ECO:0000313" key="2">
    <source>
        <dbReference type="EMBL" id="MBQ0827402.1"/>
    </source>
</evidence>
<evidence type="ECO:0000256" key="1">
    <source>
        <dbReference type="SAM" id="Phobius"/>
    </source>
</evidence>
<name>A0A940XHR3_9ACTN</name>
<protein>
    <submittedName>
        <fullName evidence="2">Uncharacterized protein</fullName>
    </submittedName>
</protein>
<keyword evidence="1" id="KW-1133">Transmembrane helix</keyword>
<keyword evidence="1" id="KW-0812">Transmembrane</keyword>
<gene>
    <name evidence="2" type="ORF">J5Y05_12880</name>
</gene>
<sequence length="154" mass="15817">MNERPAAPAPADPSLVAQLIELAKHLEVANKRQLRTVLHAVTADYRVQRIQAIGQMAQNLVGQLFATGLVGGFLFLAYHMVQRGESGYAVLLAGFPASSMAGIFVLRVLPDFKAMSAFARQAGALAANGSAAVPAQAGPGTAPAGVPPSDGAAV</sequence>
<comment type="caution">
    <text evidence="2">The sequence shown here is derived from an EMBL/GenBank/DDBJ whole genome shotgun (WGS) entry which is preliminary data.</text>
</comment>
<dbReference type="RefSeq" id="WP_210871757.1">
    <property type="nucleotide sequence ID" value="NZ_JAGPNL010000003.1"/>
</dbReference>
<evidence type="ECO:0000313" key="3">
    <source>
        <dbReference type="Proteomes" id="UP000677875"/>
    </source>
</evidence>
<keyword evidence="3" id="KW-1185">Reference proteome</keyword>
<organism evidence="2 3">
    <name type="scientific">Streptomyces tagetis</name>
    <dbReference type="NCBI Taxonomy" id="2820809"/>
    <lineage>
        <taxon>Bacteria</taxon>
        <taxon>Bacillati</taxon>
        <taxon>Actinomycetota</taxon>
        <taxon>Actinomycetes</taxon>
        <taxon>Kitasatosporales</taxon>
        <taxon>Streptomycetaceae</taxon>
        <taxon>Streptomyces</taxon>
    </lineage>
</organism>
<proteinExistence type="predicted"/>
<keyword evidence="1" id="KW-0472">Membrane</keyword>
<feature type="transmembrane region" description="Helical" evidence="1">
    <location>
        <begin position="60"/>
        <end position="81"/>
    </location>
</feature>